<comment type="caution">
    <text evidence="1">The sequence shown here is derived from an EMBL/GenBank/DDBJ whole genome shotgun (WGS) entry which is preliminary data.</text>
</comment>
<evidence type="ECO:0000313" key="2">
    <source>
        <dbReference type="Proteomes" id="UP000821865"/>
    </source>
</evidence>
<accession>A0ACB8DML5</accession>
<reference evidence="1" key="1">
    <citation type="submission" date="2020-05" db="EMBL/GenBank/DDBJ databases">
        <title>Large-scale comparative analyses of tick genomes elucidate their genetic diversity and vector capacities.</title>
        <authorList>
            <person name="Jia N."/>
            <person name="Wang J."/>
            <person name="Shi W."/>
            <person name="Du L."/>
            <person name="Sun Y."/>
            <person name="Zhan W."/>
            <person name="Jiang J."/>
            <person name="Wang Q."/>
            <person name="Zhang B."/>
            <person name="Ji P."/>
            <person name="Sakyi L.B."/>
            <person name="Cui X."/>
            <person name="Yuan T."/>
            <person name="Jiang B."/>
            <person name="Yang W."/>
            <person name="Lam T.T.-Y."/>
            <person name="Chang Q."/>
            <person name="Ding S."/>
            <person name="Wang X."/>
            <person name="Zhu J."/>
            <person name="Ruan X."/>
            <person name="Zhao L."/>
            <person name="Wei J."/>
            <person name="Que T."/>
            <person name="Du C."/>
            <person name="Cheng J."/>
            <person name="Dai P."/>
            <person name="Han X."/>
            <person name="Huang E."/>
            <person name="Gao Y."/>
            <person name="Liu J."/>
            <person name="Shao H."/>
            <person name="Ye R."/>
            <person name="Li L."/>
            <person name="Wei W."/>
            <person name="Wang X."/>
            <person name="Wang C."/>
            <person name="Yang T."/>
            <person name="Huo Q."/>
            <person name="Li W."/>
            <person name="Guo W."/>
            <person name="Chen H."/>
            <person name="Zhou L."/>
            <person name="Ni X."/>
            <person name="Tian J."/>
            <person name="Zhou Y."/>
            <person name="Sheng Y."/>
            <person name="Liu T."/>
            <person name="Pan Y."/>
            <person name="Xia L."/>
            <person name="Li J."/>
            <person name="Zhao F."/>
            <person name="Cao W."/>
        </authorList>
    </citation>
    <scope>NUCLEOTIDE SEQUENCE</scope>
    <source>
        <strain evidence="1">Dsil-2018</strain>
    </source>
</reference>
<organism evidence="1 2">
    <name type="scientific">Dermacentor silvarum</name>
    <name type="common">Tick</name>
    <dbReference type="NCBI Taxonomy" id="543639"/>
    <lineage>
        <taxon>Eukaryota</taxon>
        <taxon>Metazoa</taxon>
        <taxon>Ecdysozoa</taxon>
        <taxon>Arthropoda</taxon>
        <taxon>Chelicerata</taxon>
        <taxon>Arachnida</taxon>
        <taxon>Acari</taxon>
        <taxon>Parasitiformes</taxon>
        <taxon>Ixodida</taxon>
        <taxon>Ixodoidea</taxon>
        <taxon>Ixodidae</taxon>
        <taxon>Rhipicephalinae</taxon>
        <taxon>Dermacentor</taxon>
    </lineage>
</organism>
<sequence length="212" mass="23406">MQHFRKHYDERGFKCAVCAKGFYKSGHLSDHMRIHTGEKPFGCNICLRQFTQKSAMDLRKPLIIGSVESVVFVSDKVAVLQAVQLPPGWPNQSPDDDNTSGSANGVQAAATGIDQAAHASLQPGANVALYASKRQLHFCTLCPYTTIFTNSMVRHMRTHTGEKPFKCGVCPRTFTQKHHAREHMRTHTGVAPFPCNCVLHVNISANVNCVTT</sequence>
<gene>
    <name evidence="1" type="ORF">HPB49_003034</name>
</gene>
<name>A0ACB8DML5_DERSI</name>
<evidence type="ECO:0000313" key="1">
    <source>
        <dbReference type="EMBL" id="KAH7973606.1"/>
    </source>
</evidence>
<dbReference type="EMBL" id="CM023479">
    <property type="protein sequence ID" value="KAH7973606.1"/>
    <property type="molecule type" value="Genomic_DNA"/>
</dbReference>
<proteinExistence type="predicted"/>
<protein>
    <submittedName>
        <fullName evidence="1">Uncharacterized protein</fullName>
    </submittedName>
</protein>
<keyword evidence="2" id="KW-1185">Reference proteome</keyword>
<dbReference type="Proteomes" id="UP000821865">
    <property type="component" value="Chromosome 10"/>
</dbReference>